<sequence length="179" mass="19950">MDIWSQAASLECSSFLVPRTSKLYKQNYQTENTGHISGKPISVNRLPHAGGEVQQPVGKDKKLQHSLINEKMQASRADVNSSVVLFFPFQLPAFQTKTSLNQKLSGLHVSVKKDIPPTCLSWFDQPEQTHVAQLGWFNINHGFIELSSILAQIELGIRAVYECPEILLAIHVAEITSPE</sequence>
<dbReference type="AlphaFoldDB" id="A0AAV7H501"/>
<reference evidence="1 2" key="1">
    <citation type="journal article" date="2021" name="Hortic Res">
        <title>Chromosome-scale assembly of the Dendrobium chrysotoxum genome enhances the understanding of orchid evolution.</title>
        <authorList>
            <person name="Zhang Y."/>
            <person name="Zhang G.Q."/>
            <person name="Zhang D."/>
            <person name="Liu X.D."/>
            <person name="Xu X.Y."/>
            <person name="Sun W.H."/>
            <person name="Yu X."/>
            <person name="Zhu X."/>
            <person name="Wang Z.W."/>
            <person name="Zhao X."/>
            <person name="Zhong W.Y."/>
            <person name="Chen H."/>
            <person name="Yin W.L."/>
            <person name="Huang T."/>
            <person name="Niu S.C."/>
            <person name="Liu Z.J."/>
        </authorList>
    </citation>
    <scope>NUCLEOTIDE SEQUENCE [LARGE SCALE GENOMIC DNA]</scope>
    <source>
        <strain evidence="1">Lindl</strain>
    </source>
</reference>
<evidence type="ECO:0000313" key="1">
    <source>
        <dbReference type="EMBL" id="KAH0463417.1"/>
    </source>
</evidence>
<name>A0AAV7H501_DENCH</name>
<accession>A0AAV7H501</accession>
<proteinExistence type="predicted"/>
<dbReference type="Proteomes" id="UP000775213">
    <property type="component" value="Unassembled WGS sequence"/>
</dbReference>
<organism evidence="1 2">
    <name type="scientific">Dendrobium chrysotoxum</name>
    <name type="common">Orchid</name>
    <dbReference type="NCBI Taxonomy" id="161865"/>
    <lineage>
        <taxon>Eukaryota</taxon>
        <taxon>Viridiplantae</taxon>
        <taxon>Streptophyta</taxon>
        <taxon>Embryophyta</taxon>
        <taxon>Tracheophyta</taxon>
        <taxon>Spermatophyta</taxon>
        <taxon>Magnoliopsida</taxon>
        <taxon>Liliopsida</taxon>
        <taxon>Asparagales</taxon>
        <taxon>Orchidaceae</taxon>
        <taxon>Epidendroideae</taxon>
        <taxon>Malaxideae</taxon>
        <taxon>Dendrobiinae</taxon>
        <taxon>Dendrobium</taxon>
    </lineage>
</organism>
<keyword evidence="2" id="KW-1185">Reference proteome</keyword>
<dbReference type="EMBL" id="JAGFBR010000008">
    <property type="protein sequence ID" value="KAH0463417.1"/>
    <property type="molecule type" value="Genomic_DNA"/>
</dbReference>
<evidence type="ECO:0000313" key="2">
    <source>
        <dbReference type="Proteomes" id="UP000775213"/>
    </source>
</evidence>
<gene>
    <name evidence="1" type="ORF">IEQ34_007999</name>
</gene>
<protein>
    <submittedName>
        <fullName evidence="1">Uncharacterized protein</fullName>
    </submittedName>
</protein>
<comment type="caution">
    <text evidence="1">The sequence shown here is derived from an EMBL/GenBank/DDBJ whole genome shotgun (WGS) entry which is preliminary data.</text>
</comment>